<gene>
    <name evidence="2" type="ORF">B9Q03_14080</name>
</gene>
<feature type="transmembrane region" description="Helical" evidence="1">
    <location>
        <begin position="141"/>
        <end position="158"/>
    </location>
</feature>
<sequence length="163" mass="17172">MGLPLSTSLTVSVSFYAIIPVFIYLAVRRRLDAKHERNLRLTCVGSAAIAFAVDIGVMGMVLLHLASPPMAAFFLLGLASSSLVLGVFLGFRVLGIPASTFFTGGLEKSTRSRVVGGTALLLLPLITLSPALYVIGYTSSAYFTPIASLVIVALSALIKGEHD</sequence>
<keyword evidence="1" id="KW-1133">Transmembrane helix</keyword>
<evidence type="ECO:0000313" key="3">
    <source>
        <dbReference type="Proteomes" id="UP000240322"/>
    </source>
</evidence>
<feature type="transmembrane region" description="Helical" evidence="1">
    <location>
        <begin position="39"/>
        <end position="65"/>
    </location>
</feature>
<dbReference type="Proteomes" id="UP000240322">
    <property type="component" value="Unassembled WGS sequence"/>
</dbReference>
<dbReference type="AlphaFoldDB" id="A0A2R6A852"/>
<reference evidence="2 3" key="1">
    <citation type="submission" date="2017-04" db="EMBL/GenBank/DDBJ databases">
        <title>Novel microbial lineages endemic to geothermal iron-oxide mats fill important gaps in the evolutionary history of Archaea.</title>
        <authorList>
            <person name="Jay Z.J."/>
            <person name="Beam J.P."/>
            <person name="Dlakic M."/>
            <person name="Rusch D.B."/>
            <person name="Kozubal M.A."/>
            <person name="Inskeep W.P."/>
        </authorList>
    </citation>
    <scope>NUCLEOTIDE SEQUENCE [LARGE SCALE GENOMIC DNA]</scope>
    <source>
        <strain evidence="2">OSP_D</strain>
    </source>
</reference>
<evidence type="ECO:0000313" key="2">
    <source>
        <dbReference type="EMBL" id="PSN82576.1"/>
    </source>
</evidence>
<evidence type="ECO:0000256" key="1">
    <source>
        <dbReference type="SAM" id="Phobius"/>
    </source>
</evidence>
<keyword evidence="1" id="KW-0472">Membrane</keyword>
<feature type="transmembrane region" description="Helical" evidence="1">
    <location>
        <begin position="114"/>
        <end position="135"/>
    </location>
</feature>
<organism evidence="2 3">
    <name type="scientific">Candidatus Marsarchaeota G2 archaeon OSP_D</name>
    <dbReference type="NCBI Taxonomy" id="1978157"/>
    <lineage>
        <taxon>Archaea</taxon>
        <taxon>Candidatus Marsarchaeota</taxon>
        <taxon>Candidatus Marsarchaeota group 2</taxon>
    </lineage>
</organism>
<dbReference type="EMBL" id="NEXE01000352">
    <property type="protein sequence ID" value="PSN82576.1"/>
    <property type="molecule type" value="Genomic_DNA"/>
</dbReference>
<feature type="transmembrane region" description="Helical" evidence="1">
    <location>
        <begin position="6"/>
        <end position="27"/>
    </location>
</feature>
<protein>
    <submittedName>
        <fullName evidence="2">Uncharacterized protein</fullName>
    </submittedName>
</protein>
<accession>A0A2R6A852</accession>
<comment type="caution">
    <text evidence="2">The sequence shown here is derived from an EMBL/GenBank/DDBJ whole genome shotgun (WGS) entry which is preliminary data.</text>
</comment>
<proteinExistence type="predicted"/>
<keyword evidence="1" id="KW-0812">Transmembrane</keyword>
<name>A0A2R6A852_9ARCH</name>
<feature type="transmembrane region" description="Helical" evidence="1">
    <location>
        <begin position="71"/>
        <end position="94"/>
    </location>
</feature>